<dbReference type="Proteomes" id="UP001642540">
    <property type="component" value="Unassembled WGS sequence"/>
</dbReference>
<dbReference type="EMBL" id="CAXLJM020000001">
    <property type="protein sequence ID" value="CAL8068328.1"/>
    <property type="molecule type" value="Genomic_DNA"/>
</dbReference>
<keyword evidence="4" id="KW-1185">Reference proteome</keyword>
<feature type="transmembrane region" description="Helical" evidence="1">
    <location>
        <begin position="368"/>
        <end position="386"/>
    </location>
</feature>
<feature type="transmembrane region" description="Helical" evidence="1">
    <location>
        <begin position="407"/>
        <end position="426"/>
    </location>
</feature>
<gene>
    <name evidence="3" type="ORF">ODALV1_LOCUS217</name>
</gene>
<evidence type="ECO:0000313" key="3">
    <source>
        <dbReference type="EMBL" id="CAL8068328.1"/>
    </source>
</evidence>
<accession>A0ABP1PLZ9</accession>
<evidence type="ECO:0000256" key="2">
    <source>
        <dbReference type="SAM" id="SignalP"/>
    </source>
</evidence>
<feature type="signal peptide" evidence="2">
    <location>
        <begin position="1"/>
        <end position="21"/>
    </location>
</feature>
<keyword evidence="1" id="KW-0472">Membrane</keyword>
<evidence type="ECO:0000256" key="1">
    <source>
        <dbReference type="SAM" id="Phobius"/>
    </source>
</evidence>
<organism evidence="3 4">
    <name type="scientific">Orchesella dallaii</name>
    <dbReference type="NCBI Taxonomy" id="48710"/>
    <lineage>
        <taxon>Eukaryota</taxon>
        <taxon>Metazoa</taxon>
        <taxon>Ecdysozoa</taxon>
        <taxon>Arthropoda</taxon>
        <taxon>Hexapoda</taxon>
        <taxon>Collembola</taxon>
        <taxon>Entomobryomorpha</taxon>
        <taxon>Entomobryoidea</taxon>
        <taxon>Orchesellidae</taxon>
        <taxon>Orchesellinae</taxon>
        <taxon>Orchesella</taxon>
    </lineage>
</organism>
<protein>
    <submittedName>
        <fullName evidence="3">Uncharacterized protein</fullName>
    </submittedName>
</protein>
<keyword evidence="2" id="KW-0732">Signal</keyword>
<reference evidence="3 4" key="1">
    <citation type="submission" date="2024-08" db="EMBL/GenBank/DDBJ databases">
        <authorList>
            <person name="Cucini C."/>
            <person name="Frati F."/>
        </authorList>
    </citation>
    <scope>NUCLEOTIDE SEQUENCE [LARGE SCALE GENOMIC DNA]</scope>
</reference>
<sequence length="670" mass="76095">MALLNLILPLVVLIAENKISGSILSENNVTVNTSIINCLIHTIYGDTLKFPTEKITRDSLLYTLFDKTTLLSYTFHKTSQFNLLPISNYSDYSNDDFDPEDIKVDSQKGFLRFNFKLSSACTVFIIKTQTYNETLQAIQSSGYGTSEEVMFLIETLSFTEENKLINGFIEDLFQSEGPPFHAPIAFLNPFIKEIVTFCYFCPTDSDFGKLIPLPPETFGLLNLLRSQHVLLNSNGYGNLVLIPDNFAYSTEESPNCFKHYDRQRSRTSLFGDHVNCNVSYLWGLASIQSVLNISFRYGGSEIDQENGNQKWMLQINVGEGMSQFIPNVYMFTRGSIQFGENLEIDSLACMDINQLQAFDFSVISALDFPTWCNIILPIFLYGFIFMKIWKGFDLVWTFFGKPLTKQHARGCVFIVLAAFSFLSMTYQSTLSAESMKLTEFPAIKKLVKDGYRFWVVEKALVVSIMGSLSNSTKNGMKKYFGMNPADPDIAFAGKGEQNIAFHYNNTLSLFLAAAKYKLFVTSISYFSMLKAFGKQLFFVNENLLCKVDGMASTFEVAYGRTIRTWAYLSNRFSKVVAILFSSGDYERTMRLNNVLSKIELKKVQITKAGTFMESKPIGLTSVVGVCCWINFAVGGLALFWWCMKMSTMWRKKIIRQRFRSNSVINVRSNE</sequence>
<proteinExistence type="predicted"/>
<feature type="chain" id="PRO_5047162383" evidence="2">
    <location>
        <begin position="22"/>
        <end position="670"/>
    </location>
</feature>
<evidence type="ECO:0000313" key="4">
    <source>
        <dbReference type="Proteomes" id="UP001642540"/>
    </source>
</evidence>
<keyword evidence="1" id="KW-0812">Transmembrane</keyword>
<keyword evidence="1" id="KW-1133">Transmembrane helix</keyword>
<name>A0ABP1PLZ9_9HEXA</name>
<feature type="transmembrane region" description="Helical" evidence="1">
    <location>
        <begin position="617"/>
        <end position="642"/>
    </location>
</feature>
<comment type="caution">
    <text evidence="3">The sequence shown here is derived from an EMBL/GenBank/DDBJ whole genome shotgun (WGS) entry which is preliminary data.</text>
</comment>